<reference evidence="2 3" key="2">
    <citation type="journal article" date="2011" name="J. Bacteriol.">
        <title>Complete genome sequence of Mycoplasma hyopneumoniae strain 168.</title>
        <authorList>
            <person name="Liu W."/>
            <person name="Feng Z."/>
            <person name="Fang L."/>
            <person name="Zhou Z."/>
            <person name="Li Q."/>
            <person name="Li S."/>
            <person name="Luo R."/>
            <person name="Wang L."/>
            <person name="Chen H."/>
            <person name="Shao G."/>
            <person name="Xiao S."/>
        </authorList>
    </citation>
    <scope>NUCLEOTIDE SEQUENCE [LARGE SCALE GENOMIC DNA]</scope>
    <source>
        <strain evidence="2 3">168</strain>
    </source>
</reference>
<dbReference type="EMBL" id="CP002274">
    <property type="protein sequence ID" value="ADQ90603.1"/>
    <property type="molecule type" value="Genomic_DNA"/>
</dbReference>
<dbReference type="HOGENOM" id="CLU_084455_0_0_14"/>
<gene>
    <name evidence="2" type="ordered locus">MHP168_401</name>
</gene>
<feature type="transmembrane region" description="Helical" evidence="1">
    <location>
        <begin position="128"/>
        <end position="149"/>
    </location>
</feature>
<keyword evidence="1" id="KW-0472">Membrane</keyword>
<sequence length="292" mass="34966">MIMTLFLSNFVKKIKNFFYKNRLIFRFSSFELVISGFLMAVFLIVSFLFKTTVPTRFNIAFELPFYVLIGILLHWFKGIIVAFSFDFGKLLLTSRVIFWTPEYGIIPILVAIISSLIFSLVTKKDIFLIFLLIGTYIIIVIFVFFYYFFSEEQVIKKVAKDWKNIFSKKLVLILIAVFGSILLTFSTFLLIFYWKKRTKKLKIALITLFVLGFCFLIFRWLWHPFAFIKYYNRFFNRTGKDRLVQDYFFFYLTPIILKSTVSFPIYALILIRLVPLVQYLNKKHNYRWILGY</sequence>
<proteinExistence type="predicted"/>
<reference key="1">
    <citation type="submission" date="2010-10" db="EMBL/GenBank/DDBJ databases">
        <title>Complete Genome Sequence of Mycoplasma hyopneumoniae Strain 168.</title>
        <authorList>
            <person name="Liu W."/>
            <person name="Feng Z."/>
            <person name="Fang L."/>
            <person name="Li Q."/>
            <person name="Zhou Z."/>
            <person name="Li S."/>
            <person name="Luo L."/>
            <person name="Wang L."/>
            <person name="Chen H."/>
            <person name="Shao G."/>
            <person name="Xiao S."/>
        </authorList>
    </citation>
    <scope>NUCLEOTIDE SEQUENCE</scope>
    <source>
        <strain>168</strain>
    </source>
</reference>
<organism evidence="2 3">
    <name type="scientific">Mesomycoplasma hyopneumoniae (strain 168)</name>
    <name type="common">Mycoplasma hyopneumoniae</name>
    <dbReference type="NCBI Taxonomy" id="907287"/>
    <lineage>
        <taxon>Bacteria</taxon>
        <taxon>Bacillati</taxon>
        <taxon>Mycoplasmatota</taxon>
        <taxon>Mycoplasmoidales</taxon>
        <taxon>Metamycoplasmataceae</taxon>
        <taxon>Mesomycoplasma</taxon>
    </lineage>
</organism>
<protein>
    <recommendedName>
        <fullName evidence="4">ECF transporter S component</fullName>
    </recommendedName>
</protein>
<feature type="transmembrane region" description="Helical" evidence="1">
    <location>
        <begin position="23"/>
        <end position="49"/>
    </location>
</feature>
<feature type="transmembrane region" description="Helical" evidence="1">
    <location>
        <begin position="201"/>
        <end position="222"/>
    </location>
</feature>
<keyword evidence="1" id="KW-0812">Transmembrane</keyword>
<evidence type="ECO:0000256" key="1">
    <source>
        <dbReference type="SAM" id="Phobius"/>
    </source>
</evidence>
<name>E4QT52_MESH1</name>
<evidence type="ECO:0000313" key="3">
    <source>
        <dbReference type="Proteomes" id="UP000008714"/>
    </source>
</evidence>
<dbReference type="Proteomes" id="UP000008714">
    <property type="component" value="Chromosome"/>
</dbReference>
<dbReference type="KEGG" id="mhn:MHP168_401"/>
<dbReference type="AlphaFoldDB" id="E4QT52"/>
<dbReference type="STRING" id="907287.MHP168_401"/>
<feature type="transmembrane region" description="Helical" evidence="1">
    <location>
        <begin position="61"/>
        <end position="83"/>
    </location>
</feature>
<dbReference type="PATRIC" id="fig|907287.3.peg.447"/>
<keyword evidence="1" id="KW-1133">Transmembrane helix</keyword>
<evidence type="ECO:0000313" key="2">
    <source>
        <dbReference type="EMBL" id="ADQ90603.1"/>
    </source>
</evidence>
<feature type="transmembrane region" description="Helical" evidence="1">
    <location>
        <begin position="103"/>
        <end position="121"/>
    </location>
</feature>
<accession>E4QT52</accession>
<feature type="transmembrane region" description="Helical" evidence="1">
    <location>
        <begin position="169"/>
        <end position="194"/>
    </location>
</feature>
<evidence type="ECO:0008006" key="4">
    <source>
        <dbReference type="Google" id="ProtNLM"/>
    </source>
</evidence>
<feature type="transmembrane region" description="Helical" evidence="1">
    <location>
        <begin position="248"/>
        <end position="274"/>
    </location>
</feature>